<name>A0ABW3II63_9FLAO</name>
<organism evidence="3 4">
    <name type="scientific">Salinimicrobium gaetbulicola</name>
    <dbReference type="NCBI Taxonomy" id="999702"/>
    <lineage>
        <taxon>Bacteria</taxon>
        <taxon>Pseudomonadati</taxon>
        <taxon>Bacteroidota</taxon>
        <taxon>Flavobacteriia</taxon>
        <taxon>Flavobacteriales</taxon>
        <taxon>Flavobacteriaceae</taxon>
        <taxon>Salinimicrobium</taxon>
    </lineage>
</organism>
<dbReference type="RefSeq" id="WP_380739302.1">
    <property type="nucleotide sequence ID" value="NZ_JBHTJP010000035.1"/>
</dbReference>
<keyword evidence="2" id="KW-0808">Transferase</keyword>
<dbReference type="Pfam" id="PF01075">
    <property type="entry name" value="Glyco_transf_9"/>
    <property type="match status" value="1"/>
</dbReference>
<evidence type="ECO:0000313" key="3">
    <source>
        <dbReference type="EMBL" id="MFD0977210.1"/>
    </source>
</evidence>
<comment type="caution">
    <text evidence="3">The sequence shown here is derived from an EMBL/GenBank/DDBJ whole genome shotgun (WGS) entry which is preliminary data.</text>
</comment>
<evidence type="ECO:0000256" key="2">
    <source>
        <dbReference type="ARBA" id="ARBA00022679"/>
    </source>
</evidence>
<dbReference type="Gene3D" id="3.40.50.2000">
    <property type="entry name" value="Glycogen Phosphorylase B"/>
    <property type="match status" value="2"/>
</dbReference>
<proteinExistence type="predicted"/>
<dbReference type="PANTHER" id="PTHR30160:SF22">
    <property type="entry name" value="LIPOPOLYSACCHARIDE CORE BIOSYNTHESIS PROTEIN"/>
    <property type="match status" value="1"/>
</dbReference>
<dbReference type="EMBL" id="JBHTJP010000035">
    <property type="protein sequence ID" value="MFD0977210.1"/>
    <property type="molecule type" value="Genomic_DNA"/>
</dbReference>
<dbReference type="PANTHER" id="PTHR30160">
    <property type="entry name" value="TETRAACYLDISACCHARIDE 4'-KINASE-RELATED"/>
    <property type="match status" value="1"/>
</dbReference>
<dbReference type="Proteomes" id="UP001597100">
    <property type="component" value="Unassembled WGS sequence"/>
</dbReference>
<evidence type="ECO:0000313" key="4">
    <source>
        <dbReference type="Proteomes" id="UP001597100"/>
    </source>
</evidence>
<keyword evidence="1" id="KW-0328">Glycosyltransferase</keyword>
<sequence>MEHPKHILVIRLSAMGDVAMTVPVIKRVSETYPDVKITVLTRRFFAPLFRDIKNLEVYEADVHGKHKGIAGLKKLSRELQNLGVDAVADLHNVLRSNILKAFFQLAGIPVRQIDKGRKERRLLTRKTNKVFKRLKPTHQRYADVFAALNLPVNLFEVEVLHKRKLSENVKKITGQEPKKWLGIAPFAQHDSKAYPVDLMKEVLKELEKENNLKIFLFGGGARETKELEVWDEEFDNAVSVAGKITFEEELALISQLDAMVSMDSGNGHLAANFGVPVITLWGLTHPYTGFAPFRQPDENFLLPDLDKYPAIPTSIYGKDIPAGYEEVMRSIPSHKVVDKIKEILF</sequence>
<evidence type="ECO:0000256" key="1">
    <source>
        <dbReference type="ARBA" id="ARBA00022676"/>
    </source>
</evidence>
<reference evidence="4" key="1">
    <citation type="journal article" date="2019" name="Int. J. Syst. Evol. Microbiol.">
        <title>The Global Catalogue of Microorganisms (GCM) 10K type strain sequencing project: providing services to taxonomists for standard genome sequencing and annotation.</title>
        <authorList>
            <consortium name="The Broad Institute Genomics Platform"/>
            <consortium name="The Broad Institute Genome Sequencing Center for Infectious Disease"/>
            <person name="Wu L."/>
            <person name="Ma J."/>
        </authorList>
    </citation>
    <scope>NUCLEOTIDE SEQUENCE [LARGE SCALE GENOMIC DNA]</scope>
    <source>
        <strain evidence="4">CCUG 60898</strain>
    </source>
</reference>
<gene>
    <name evidence="3" type="ORF">ACFQ1G_10440</name>
</gene>
<protein>
    <submittedName>
        <fullName evidence="3">Glycosyltransferase family 9 protein</fullName>
    </submittedName>
</protein>
<dbReference type="SUPFAM" id="SSF53756">
    <property type="entry name" value="UDP-Glycosyltransferase/glycogen phosphorylase"/>
    <property type="match status" value="1"/>
</dbReference>
<keyword evidence="4" id="KW-1185">Reference proteome</keyword>
<dbReference type="CDD" id="cd03789">
    <property type="entry name" value="GT9_LPS_heptosyltransferase"/>
    <property type="match status" value="1"/>
</dbReference>
<accession>A0ABW3II63</accession>
<dbReference type="InterPro" id="IPR002201">
    <property type="entry name" value="Glyco_trans_9"/>
</dbReference>
<dbReference type="InterPro" id="IPR051199">
    <property type="entry name" value="LPS_LOS_Heptosyltrfase"/>
</dbReference>